<dbReference type="PANTHER" id="PTHR45947:SF15">
    <property type="entry name" value="TEICHURONIC ACID BIOSYNTHESIS GLYCOSYLTRANSFERASE TUAC-RELATED"/>
    <property type="match status" value="1"/>
</dbReference>
<dbReference type="AlphaFoldDB" id="A0AA40VU90"/>
<dbReference type="EMBL" id="VJXY01000051">
    <property type="protein sequence ID" value="MBD6619949.1"/>
    <property type="molecule type" value="Genomic_DNA"/>
</dbReference>
<protein>
    <submittedName>
        <fullName evidence="4">Glycosyltransferase family 4 protein</fullName>
    </submittedName>
</protein>
<sequence>MKIAYLVNQYPKVSHSFIRREIAAIEACGLSVARFSIRSCESELIDPEDKLEFQKTQIVLGVGLLGLLFNLLSVAITRLIPWLKGLLLAIKLGRSSEQGVLYHIIYLAEACILLNWFRQSGVTHLHAHFGTNPATVAMLCRAIGGPPYSFTVHGPYEFDRPESLALAEKINRAAFVVTVSDFSRGQLYRWCSYQQWDKIHVIRCGLDDNFFNQPTTAITSEPNLVCVGRLCEEKGQLLLLRAVKQLSSENLQCNLTLVGDGPLRQTIETLIKDYGLEQQVKITGWASGAEVQKHIMNSRALILASFAEGLPVVIMEALALERPVVSTYIAGIPELVKPGVNGWLVPSGSIESLAAAIREVLQLPTEKLEQMGKAGFAAVKKQHNIAQEASQLANLFQHS</sequence>
<dbReference type="Pfam" id="PF13439">
    <property type="entry name" value="Glyco_transf_4"/>
    <property type="match status" value="1"/>
</dbReference>
<dbReference type="Gene3D" id="3.40.50.2000">
    <property type="entry name" value="Glycogen Phosphorylase B"/>
    <property type="match status" value="2"/>
</dbReference>
<keyword evidence="5" id="KW-1185">Reference proteome</keyword>
<feature type="domain" description="Glycosyl transferase family 1" evidence="2">
    <location>
        <begin position="218"/>
        <end position="375"/>
    </location>
</feature>
<name>A0AA40VU90_9NOST</name>
<comment type="caution">
    <text evidence="4">The sequence shown here is derived from an EMBL/GenBank/DDBJ whole genome shotgun (WGS) entry which is preliminary data.</text>
</comment>
<dbReference type="Pfam" id="PF00534">
    <property type="entry name" value="Glycos_transf_1"/>
    <property type="match status" value="1"/>
</dbReference>
<evidence type="ECO:0000259" key="2">
    <source>
        <dbReference type="Pfam" id="PF00534"/>
    </source>
</evidence>
<dbReference type="RefSeq" id="WP_191761146.1">
    <property type="nucleotide sequence ID" value="NZ_VJXY01000051.1"/>
</dbReference>
<keyword evidence="1" id="KW-0812">Transmembrane</keyword>
<evidence type="ECO:0000256" key="1">
    <source>
        <dbReference type="SAM" id="Phobius"/>
    </source>
</evidence>
<proteinExistence type="predicted"/>
<dbReference type="InterPro" id="IPR001296">
    <property type="entry name" value="Glyco_trans_1"/>
</dbReference>
<dbReference type="InterPro" id="IPR028098">
    <property type="entry name" value="Glyco_trans_4-like_N"/>
</dbReference>
<dbReference type="GO" id="GO:0016757">
    <property type="term" value="F:glycosyltransferase activity"/>
    <property type="evidence" value="ECO:0007669"/>
    <property type="project" value="InterPro"/>
</dbReference>
<reference evidence="4" key="1">
    <citation type="submission" date="2019-07" db="EMBL/GenBank/DDBJ databases">
        <title>Toxilogical consequences of a new and cryptic species of cyanobacteria (Komarekiella delphini-convector) recovered from the epidermis of a bottlenose dolphin and 1500 ft. in the air.</title>
        <authorList>
            <person name="Brown A.O."/>
            <person name="Dvorak P."/>
            <person name="Villanueva C.D."/>
            <person name="Foss A.J."/>
            <person name="Garvey A.D."/>
            <person name="Gibson Q.A."/>
            <person name="Johansen J.R."/>
            <person name="Casamatta D.A."/>
        </authorList>
    </citation>
    <scope>NUCLEOTIDE SEQUENCE</scope>
    <source>
        <strain evidence="4">SJRDD-AB1</strain>
    </source>
</reference>
<evidence type="ECO:0000313" key="5">
    <source>
        <dbReference type="Proteomes" id="UP001165986"/>
    </source>
</evidence>
<accession>A0AA40VU90</accession>
<organism evidence="4 5">
    <name type="scientific">Komarekiella delphini-convector SJRDD-AB1</name>
    <dbReference type="NCBI Taxonomy" id="2593771"/>
    <lineage>
        <taxon>Bacteria</taxon>
        <taxon>Bacillati</taxon>
        <taxon>Cyanobacteriota</taxon>
        <taxon>Cyanophyceae</taxon>
        <taxon>Nostocales</taxon>
        <taxon>Nostocaceae</taxon>
        <taxon>Komarekiella</taxon>
        <taxon>Komarekiella delphini-convector</taxon>
    </lineage>
</organism>
<feature type="domain" description="Glycosyltransferase subfamily 4-like N-terminal" evidence="3">
    <location>
        <begin position="110"/>
        <end position="209"/>
    </location>
</feature>
<evidence type="ECO:0000259" key="3">
    <source>
        <dbReference type="Pfam" id="PF13439"/>
    </source>
</evidence>
<dbReference type="SUPFAM" id="SSF53756">
    <property type="entry name" value="UDP-Glycosyltransferase/glycogen phosphorylase"/>
    <property type="match status" value="1"/>
</dbReference>
<evidence type="ECO:0000313" key="4">
    <source>
        <dbReference type="EMBL" id="MBD6619949.1"/>
    </source>
</evidence>
<dbReference type="PANTHER" id="PTHR45947">
    <property type="entry name" value="SULFOQUINOVOSYL TRANSFERASE SQD2"/>
    <property type="match status" value="1"/>
</dbReference>
<dbReference type="Proteomes" id="UP001165986">
    <property type="component" value="Unassembled WGS sequence"/>
</dbReference>
<keyword evidence="1" id="KW-0472">Membrane</keyword>
<keyword evidence="1" id="KW-1133">Transmembrane helix</keyword>
<feature type="transmembrane region" description="Helical" evidence="1">
    <location>
        <begin position="58"/>
        <end position="80"/>
    </location>
</feature>
<dbReference type="InterPro" id="IPR050194">
    <property type="entry name" value="Glycosyltransferase_grp1"/>
</dbReference>
<gene>
    <name evidence="4" type="ORF">FNW02_30135</name>
</gene>